<dbReference type="GO" id="GO:0006893">
    <property type="term" value="P:Golgi to plasma membrane transport"/>
    <property type="evidence" value="ECO:0007669"/>
    <property type="project" value="TreeGrafter"/>
</dbReference>
<feature type="region of interest" description="Disordered" evidence="21">
    <location>
        <begin position="1071"/>
        <end position="1094"/>
    </location>
</feature>
<sequence>MRFTPVLHKHLLGRWYNDMWKQKKRVTVDNRKLKQALEANGKTVYDAAKLFGVQWEDREPRVMETAVGAEAALVEPARRPEHHQTAAFVYHGRNLLLGQRQAQVRAGRPAAAASAGHLSQRVIKTSLMFDATQEKLSKVIDVTRLGLPQPVQYGVPELRSNRSLLSGLLSLCERLAVRLDGFQSRLTLYRPLLSATHVTSDGHRLLVSRRPELALMADRPLPAPAPAQAVEASRAAAAPQLEPVSPFVHLHSVHDYQWRDVAPVSAGCRHRYVHTLFLAWNGRIKKWVDDDQLGALSVMSMHAAAVNMARQQRSSETQKKSPDECTEDRIANFVKIVNKHQAGPGRPAVVQCVATDGRLFKRSVLQLNTQAVPDPTSGEVSTRHQLKNLLWTEPATPLYERCAYTDGRPLLAGYNAEVFNRLLALTTQRGQTLLRELDHLSLTHPDEFRERLGALKHKYQRSEQQLQELVSHHEAELRRAMQLYENVSGRISATRTRMRTVRENLVNCKMLLHCKRDELKKLWQEGVEHKHMLSLLEKVEELRGLPDAVSSHMQRREFYRATRRLTDGLALLDGQLVGVQALQEVRAELEALADGLHERLADELQRHLYEQSTQPALAALQRHGSGRCSGRAGSERGDEQRSSGRSSARERERRPLVDISGLLGGPAGGEEELEALDGGDGASHPAVLVECLTRLQKLPDTVEAVLSRMESELLSVVARTSRTLQEQRSVQVVAPAIGPALVQPADGQALLSQLVDAVADQFRAVAATHERVLVAFRRSAASRGLDTIALYSMDDVWARIQDVLKLVTSEYLDVPSAGGAAAADTPLTPRTETAAELSSHFMRKRPPRVRTRQLFNFDASSTSLNMGAYLQEKARLSRQRGEGAALLASPGERRRLVPADPLNITLLYPPLMRLAAEIEEKLGQTSHCPLHSFINDYISEELLGQLRAEGALLAETRMDGWKTVQEPAELVALGAAKPLLQSAVQVRRFVASLRTLMTSLPDYCNHFLSIICGVLVQYKEACGQQYRGLTQAEDGRAVVSAQWAHDEDISRFLRELPNWLNQKQGGAAAAAAAGAEDLSVEESPEEVRERNRRETEILSGNLGDGDIGPGEVIADVQLLRQLAWLHESLEWLGGYVQNMAADLSESGAVPESSAQTLTQLGRDLEELADSGLLVLHLEVRVHCFFHLLPLTRQGQFAPNLDSSEPDPEVSRLNRDLSSIMDVLQTALRKRKLRYIFEGLAPLVSNLLIADLPHIQRVNENGVKKMVRDVLSLQQSMTSLTMAREVALDQARAYYELLLKDSDEVLAAVRERGAAFTEAEYAAVLELLHRSQPGAPAMRLHRTLERLSDVMSGALAAGAHGYPHEGKEADGGWKAQLNLPERDRRVRTSDVTATKGNEFEDFCLSRELLMGIFEKGWEKPSPIQEASIPQALSGRDVIARAKNGTGKTGAYCIPVLSQVDPKIDAIQALIMVPTRELALQTSQICIELAKHVGTKVMVTTGGTVLKDDIMRIYQKVHMIVATPGRILDLMEKQVCKMDHCKTLVLDEADKLLSQDFKGMLDRLISFLPASRQVLLFSATFPLTVEQFMRKHLREPYEINLMDELTLKGVTQYYAFVQEKQKVHCLNTLFSKLQINQSIIFCNSTQRVELLAKKITELGYSCYYIHARMQQSHRNRVFHDFRAGLCRNLVCSDLFTRGIDIQAVNVVINFDFPRMAETYLHRIGRSGRFGHLGIAINLITYEDRFSLHRIESELGTEIKPIPKVIDPALYVAECHQEADPELEAAQARQ</sequence>
<dbReference type="GO" id="GO:0000932">
    <property type="term" value="C:P-body"/>
    <property type="evidence" value="ECO:0007669"/>
    <property type="project" value="UniProtKB-SubCell"/>
</dbReference>
<dbReference type="InterPro" id="IPR039682">
    <property type="entry name" value="Sec8/EXOC4"/>
</dbReference>
<dbReference type="GO" id="GO:0003723">
    <property type="term" value="F:RNA binding"/>
    <property type="evidence" value="ECO:0007669"/>
    <property type="project" value="UniProtKB-KW"/>
</dbReference>
<dbReference type="GO" id="GO:0005524">
    <property type="term" value="F:ATP binding"/>
    <property type="evidence" value="ECO:0007669"/>
    <property type="project" value="UniProtKB-KW"/>
</dbReference>
<feature type="domain" description="DEAD-box RNA helicase Q" evidence="24">
    <location>
        <begin position="1396"/>
        <end position="1424"/>
    </location>
</feature>
<evidence type="ECO:0000256" key="2">
    <source>
        <dbReference type="ARBA" id="ARBA00004201"/>
    </source>
</evidence>
<evidence type="ECO:0000256" key="18">
    <source>
        <dbReference type="PROSITE-ProRule" id="PRU00552"/>
    </source>
</evidence>
<evidence type="ECO:0000256" key="3">
    <source>
        <dbReference type="ARBA" id="ARBA00010470"/>
    </source>
</evidence>
<feature type="compositionally biased region" description="Basic and acidic residues" evidence="21">
    <location>
        <begin position="633"/>
        <end position="656"/>
    </location>
</feature>
<dbReference type="OrthoDB" id="272977at2759"/>
<evidence type="ECO:0000256" key="5">
    <source>
        <dbReference type="ARBA" id="ARBA00022483"/>
    </source>
</evidence>
<evidence type="ECO:0000256" key="17">
    <source>
        <dbReference type="ARBA" id="ARBA00047984"/>
    </source>
</evidence>
<evidence type="ECO:0000256" key="15">
    <source>
        <dbReference type="ARBA" id="ARBA00023274"/>
    </source>
</evidence>
<feature type="compositionally biased region" description="Basic and acidic residues" evidence="21">
    <location>
        <begin position="1085"/>
        <end position="1094"/>
    </location>
</feature>
<dbReference type="InterPro" id="IPR011545">
    <property type="entry name" value="DEAD/DEAH_box_helicase_dom"/>
</dbReference>
<comment type="function">
    <text evidence="19">Component of the exocyst complex involved in the docking of exocytic vesicles with fusion sites on the plasma membrane.</text>
</comment>
<comment type="subcellular location">
    <subcellularLocation>
        <location evidence="2">Cytoplasm</location>
        <location evidence="2">P-body</location>
    </subcellularLocation>
    <subcellularLocation>
        <location evidence="1">Mitochondrion</location>
    </subcellularLocation>
</comment>
<dbReference type="GO" id="GO:0006612">
    <property type="term" value="P:protein targeting to membrane"/>
    <property type="evidence" value="ECO:0007669"/>
    <property type="project" value="UniProtKB-UniRule"/>
</dbReference>
<comment type="catalytic activity">
    <reaction evidence="17">
        <text>ATP + H2O = ADP + phosphate + H(+)</text>
        <dbReference type="Rhea" id="RHEA:13065"/>
        <dbReference type="ChEBI" id="CHEBI:15377"/>
        <dbReference type="ChEBI" id="CHEBI:15378"/>
        <dbReference type="ChEBI" id="CHEBI:30616"/>
        <dbReference type="ChEBI" id="CHEBI:43474"/>
        <dbReference type="ChEBI" id="CHEBI:456216"/>
        <dbReference type="EC" id="3.6.4.13"/>
    </reaction>
</comment>
<dbReference type="InterPro" id="IPR027417">
    <property type="entry name" value="P-loop_NTPase"/>
</dbReference>
<evidence type="ECO:0000256" key="10">
    <source>
        <dbReference type="ARBA" id="ARBA00022840"/>
    </source>
</evidence>
<reference evidence="25 26" key="1">
    <citation type="submission" date="2019-07" db="EMBL/GenBank/DDBJ databases">
        <title>Draft genome assembly of a fouling barnacle, Amphibalanus amphitrite (Darwin, 1854): The first reference genome for Thecostraca.</title>
        <authorList>
            <person name="Kim W."/>
        </authorList>
    </citation>
    <scope>NUCLEOTIDE SEQUENCE [LARGE SCALE GENOMIC DNA]</scope>
    <source>
        <strain evidence="25">SNU_AA5</strain>
        <tissue evidence="25">Soma without cirri and trophi</tissue>
    </source>
</reference>
<evidence type="ECO:0000256" key="6">
    <source>
        <dbReference type="ARBA" id="ARBA00022490"/>
    </source>
</evidence>
<dbReference type="CDD" id="cd17940">
    <property type="entry name" value="DEADc_DDX6"/>
    <property type="match status" value="1"/>
</dbReference>
<dbReference type="GO" id="GO:0005739">
    <property type="term" value="C:mitochondrion"/>
    <property type="evidence" value="ECO:0007669"/>
    <property type="project" value="UniProtKB-SubCell"/>
</dbReference>
<keyword evidence="13" id="KW-0689">Ribosomal protein</keyword>
<dbReference type="SMART" id="SM00490">
    <property type="entry name" value="HELICc"/>
    <property type="match status" value="1"/>
</dbReference>
<dbReference type="GO" id="GO:0016787">
    <property type="term" value="F:hydrolase activity"/>
    <property type="evidence" value="ECO:0007669"/>
    <property type="project" value="UniProtKB-KW"/>
</dbReference>
<evidence type="ECO:0000256" key="20">
    <source>
        <dbReference type="SAM" id="Coils"/>
    </source>
</evidence>
<dbReference type="CDD" id="cd18787">
    <property type="entry name" value="SF2_C_DEAD"/>
    <property type="match status" value="1"/>
</dbReference>
<dbReference type="GO" id="GO:0003735">
    <property type="term" value="F:structural constituent of ribosome"/>
    <property type="evidence" value="ECO:0007669"/>
    <property type="project" value="InterPro"/>
</dbReference>
<keyword evidence="7" id="KW-0547">Nucleotide-binding</keyword>
<dbReference type="Pfam" id="PF00270">
    <property type="entry name" value="DEAD"/>
    <property type="match status" value="1"/>
</dbReference>
<organism evidence="25 26">
    <name type="scientific">Amphibalanus amphitrite</name>
    <name type="common">Striped barnacle</name>
    <name type="synonym">Balanus amphitrite</name>
    <dbReference type="NCBI Taxonomy" id="1232801"/>
    <lineage>
        <taxon>Eukaryota</taxon>
        <taxon>Metazoa</taxon>
        <taxon>Ecdysozoa</taxon>
        <taxon>Arthropoda</taxon>
        <taxon>Crustacea</taxon>
        <taxon>Multicrustacea</taxon>
        <taxon>Cirripedia</taxon>
        <taxon>Thoracica</taxon>
        <taxon>Thoracicalcarea</taxon>
        <taxon>Balanomorpha</taxon>
        <taxon>Balanoidea</taxon>
        <taxon>Balanidae</taxon>
        <taxon>Amphibalaninae</taxon>
        <taxon>Amphibalanus</taxon>
    </lineage>
</organism>
<feature type="short sequence motif" description="Q motif" evidence="18">
    <location>
        <begin position="1396"/>
        <end position="1424"/>
    </location>
</feature>
<evidence type="ECO:0000256" key="14">
    <source>
        <dbReference type="ARBA" id="ARBA00023128"/>
    </source>
</evidence>
<dbReference type="SMART" id="SM00487">
    <property type="entry name" value="DEXDc"/>
    <property type="match status" value="1"/>
</dbReference>
<evidence type="ECO:0000256" key="19">
    <source>
        <dbReference type="RuleBase" id="RU367079"/>
    </source>
</evidence>
<evidence type="ECO:0000256" key="4">
    <source>
        <dbReference type="ARBA" id="ARBA00022448"/>
    </source>
</evidence>
<dbReference type="Pfam" id="PF04048">
    <property type="entry name" value="Sec8_N"/>
    <property type="match status" value="1"/>
</dbReference>
<keyword evidence="4 19" id="KW-0813">Transport</keyword>
<dbReference type="InterPro" id="IPR048630">
    <property type="entry name" value="Sec8_M"/>
</dbReference>
<evidence type="ECO:0000259" key="22">
    <source>
        <dbReference type="PROSITE" id="PS51192"/>
    </source>
</evidence>
<evidence type="ECO:0000259" key="24">
    <source>
        <dbReference type="PROSITE" id="PS51195"/>
    </source>
</evidence>
<dbReference type="GO" id="GO:1990904">
    <property type="term" value="C:ribonucleoprotein complex"/>
    <property type="evidence" value="ECO:0007669"/>
    <property type="project" value="UniProtKB-KW"/>
</dbReference>
<feature type="coiled-coil region" evidence="20">
    <location>
        <begin position="452"/>
        <end position="483"/>
    </location>
</feature>
<keyword evidence="11" id="KW-0694">RNA-binding</keyword>
<evidence type="ECO:0000256" key="12">
    <source>
        <dbReference type="ARBA" id="ARBA00022927"/>
    </source>
</evidence>
<dbReference type="InterPro" id="IPR000629">
    <property type="entry name" value="RNA-helicase_DEAD-box_CS"/>
</dbReference>
<evidence type="ECO:0000313" key="25">
    <source>
        <dbReference type="EMBL" id="KAF0296730.1"/>
    </source>
</evidence>
<dbReference type="FunFam" id="3.40.50.300:FF:000364">
    <property type="entry name" value="ATP-dependent RNA helicase DDX6"/>
    <property type="match status" value="1"/>
</dbReference>
<dbReference type="GO" id="GO:0033962">
    <property type="term" value="P:P-body assembly"/>
    <property type="evidence" value="ECO:0007669"/>
    <property type="project" value="UniProtKB-ARBA"/>
</dbReference>
<dbReference type="GO" id="GO:0045202">
    <property type="term" value="C:synapse"/>
    <property type="evidence" value="ECO:0007669"/>
    <property type="project" value="TreeGrafter"/>
</dbReference>
<dbReference type="GO" id="GO:0007268">
    <property type="term" value="P:chemical synaptic transmission"/>
    <property type="evidence" value="ECO:0007669"/>
    <property type="project" value="TreeGrafter"/>
</dbReference>
<evidence type="ECO:0000256" key="9">
    <source>
        <dbReference type="ARBA" id="ARBA00022806"/>
    </source>
</evidence>
<dbReference type="Pfam" id="PF07147">
    <property type="entry name" value="PDCD9"/>
    <property type="match status" value="1"/>
</dbReference>
<comment type="caution">
    <text evidence="25">The sequence shown here is derived from an EMBL/GenBank/DDBJ whole genome shotgun (WGS) entry which is preliminary data.</text>
</comment>
<feature type="region of interest" description="Disordered" evidence="21">
    <location>
        <begin position="817"/>
        <end position="840"/>
    </location>
</feature>
<name>A0A6A4VZD1_AMPAM</name>
<dbReference type="EMBL" id="VIIS01001538">
    <property type="protein sequence ID" value="KAF0296730.1"/>
    <property type="molecule type" value="Genomic_DNA"/>
</dbReference>
<dbReference type="GO" id="GO:0006412">
    <property type="term" value="P:translation"/>
    <property type="evidence" value="ECO:0007669"/>
    <property type="project" value="InterPro"/>
</dbReference>
<dbReference type="GO" id="GO:0003724">
    <property type="term" value="F:RNA helicase activity"/>
    <property type="evidence" value="ECO:0007669"/>
    <property type="project" value="UniProtKB-EC"/>
</dbReference>
<dbReference type="Pfam" id="PF00271">
    <property type="entry name" value="Helicase_C"/>
    <property type="match status" value="1"/>
</dbReference>
<keyword evidence="9 25" id="KW-0347">Helicase</keyword>
<dbReference type="InterPro" id="IPR010793">
    <property type="entry name" value="Ribosomal_mL37/mL65"/>
</dbReference>
<dbReference type="PROSITE" id="PS51192">
    <property type="entry name" value="HELICASE_ATP_BIND_1"/>
    <property type="match status" value="1"/>
</dbReference>
<dbReference type="InterPro" id="IPR014014">
    <property type="entry name" value="RNA_helicase_DEAD_Q_motif"/>
</dbReference>
<keyword evidence="10" id="KW-0067">ATP-binding</keyword>
<keyword evidence="26" id="KW-1185">Reference proteome</keyword>
<dbReference type="FunFam" id="3.40.50.300:FF:000114">
    <property type="entry name" value="ATP-dependent RNA helicase DDX6"/>
    <property type="match status" value="1"/>
</dbReference>
<feature type="domain" description="Helicase C-terminal" evidence="23">
    <location>
        <begin position="1607"/>
        <end position="1767"/>
    </location>
</feature>
<evidence type="ECO:0000256" key="16">
    <source>
        <dbReference type="ARBA" id="ARBA00038316"/>
    </source>
</evidence>
<dbReference type="InterPro" id="IPR001650">
    <property type="entry name" value="Helicase_C-like"/>
</dbReference>
<dbReference type="PROSITE" id="PS51194">
    <property type="entry name" value="HELICASE_CTER"/>
    <property type="match status" value="1"/>
</dbReference>
<feature type="region of interest" description="Disordered" evidence="21">
    <location>
        <begin position="619"/>
        <end position="679"/>
    </location>
</feature>
<dbReference type="GO" id="GO:0017148">
    <property type="term" value="P:negative regulation of translation"/>
    <property type="evidence" value="ECO:0007669"/>
    <property type="project" value="UniProtKB-ARBA"/>
</dbReference>
<evidence type="ECO:0000256" key="7">
    <source>
        <dbReference type="ARBA" id="ARBA00022741"/>
    </source>
</evidence>
<evidence type="ECO:0000256" key="13">
    <source>
        <dbReference type="ARBA" id="ARBA00022980"/>
    </source>
</evidence>
<evidence type="ECO:0000256" key="11">
    <source>
        <dbReference type="ARBA" id="ARBA00022884"/>
    </source>
</evidence>
<feature type="coiled-coil region" evidence="20">
    <location>
        <begin position="579"/>
        <end position="606"/>
    </location>
</feature>
<dbReference type="PROSITE" id="PS00039">
    <property type="entry name" value="DEAD_ATP_HELICASE"/>
    <property type="match status" value="1"/>
</dbReference>
<dbReference type="PROSITE" id="PS51195">
    <property type="entry name" value="Q_MOTIF"/>
    <property type="match status" value="1"/>
</dbReference>
<dbReference type="GO" id="GO:0032584">
    <property type="term" value="C:growth cone membrane"/>
    <property type="evidence" value="ECO:0007669"/>
    <property type="project" value="TreeGrafter"/>
</dbReference>
<protein>
    <recommendedName>
        <fullName evidence="19">Exocyst complex component Sec8</fullName>
    </recommendedName>
</protein>
<evidence type="ECO:0000256" key="21">
    <source>
        <dbReference type="SAM" id="MobiDB-lite"/>
    </source>
</evidence>
<dbReference type="GO" id="GO:0090522">
    <property type="term" value="P:vesicle tethering involved in exocytosis"/>
    <property type="evidence" value="ECO:0007669"/>
    <property type="project" value="UniProtKB-UniRule"/>
</dbReference>
<dbReference type="Proteomes" id="UP000440578">
    <property type="component" value="Unassembled WGS sequence"/>
</dbReference>
<comment type="similarity">
    <text evidence="3 19">Belongs to the SEC8 family.</text>
</comment>
<dbReference type="Gene3D" id="3.40.50.300">
    <property type="entry name" value="P-loop containing nucleotide triphosphate hydrolases"/>
    <property type="match status" value="2"/>
</dbReference>
<dbReference type="Pfam" id="PF20652">
    <property type="entry name" value="Sec8_C"/>
    <property type="match status" value="1"/>
</dbReference>
<keyword evidence="5 19" id="KW-0268">Exocytosis</keyword>
<dbReference type="GO" id="GO:0000145">
    <property type="term" value="C:exocyst"/>
    <property type="evidence" value="ECO:0007669"/>
    <property type="project" value="UniProtKB-UniRule"/>
</dbReference>
<feature type="domain" description="Helicase ATP-binding" evidence="22">
    <location>
        <begin position="1427"/>
        <end position="1597"/>
    </location>
</feature>
<dbReference type="PANTHER" id="PTHR14146:SF0">
    <property type="entry name" value="EXOCYST COMPLEX COMPONENT 4"/>
    <property type="match status" value="1"/>
</dbReference>
<dbReference type="PANTHER" id="PTHR14146">
    <property type="entry name" value="EXOCYST COMPLEX COMPONENT 4"/>
    <property type="match status" value="1"/>
</dbReference>
<keyword evidence="6" id="KW-0963">Cytoplasm</keyword>
<dbReference type="InterPro" id="IPR007191">
    <property type="entry name" value="Sec8_exocyst_N"/>
</dbReference>
<keyword evidence="20" id="KW-0175">Coiled coil</keyword>
<accession>A0A6A4VZD1</accession>
<keyword evidence="14" id="KW-0496">Mitochondrion</keyword>
<proteinExistence type="inferred from homology"/>
<evidence type="ECO:0000259" key="23">
    <source>
        <dbReference type="PROSITE" id="PS51194"/>
    </source>
</evidence>
<evidence type="ECO:0000256" key="1">
    <source>
        <dbReference type="ARBA" id="ARBA00004173"/>
    </source>
</evidence>
<gene>
    <name evidence="25" type="primary">me31B</name>
    <name evidence="25" type="ORF">FJT64_005822</name>
</gene>
<dbReference type="InterPro" id="IPR014001">
    <property type="entry name" value="Helicase_ATP-bd"/>
</dbReference>
<comment type="similarity">
    <text evidence="16">Belongs to the DEAD box helicase family. DDX6/DHH1 subfamily.</text>
</comment>
<keyword evidence="12 19" id="KW-0653">Protein transport</keyword>
<keyword evidence="15" id="KW-0687">Ribonucleoprotein</keyword>
<dbReference type="SUPFAM" id="SSF52540">
    <property type="entry name" value="P-loop containing nucleoside triphosphate hydrolases"/>
    <property type="match status" value="1"/>
</dbReference>
<dbReference type="GO" id="GO:0015031">
    <property type="term" value="P:protein transport"/>
    <property type="evidence" value="ECO:0007669"/>
    <property type="project" value="UniProtKB-KW"/>
</dbReference>
<dbReference type="GO" id="GO:0005840">
    <property type="term" value="C:ribosome"/>
    <property type="evidence" value="ECO:0007669"/>
    <property type="project" value="UniProtKB-KW"/>
</dbReference>
<keyword evidence="8" id="KW-0378">Hydrolase</keyword>
<dbReference type="GO" id="GO:0006904">
    <property type="term" value="P:vesicle docking involved in exocytosis"/>
    <property type="evidence" value="ECO:0007669"/>
    <property type="project" value="InterPro"/>
</dbReference>
<evidence type="ECO:0000313" key="26">
    <source>
        <dbReference type="Proteomes" id="UP000440578"/>
    </source>
</evidence>
<evidence type="ECO:0000256" key="8">
    <source>
        <dbReference type="ARBA" id="ARBA00022801"/>
    </source>
</evidence>